<gene>
    <name evidence="2" type="ORF">AVDCRST_MAG59-1586</name>
</gene>
<feature type="non-terminal residue" evidence="2">
    <location>
        <position position="1"/>
    </location>
</feature>
<feature type="non-terminal residue" evidence="2">
    <location>
        <position position="29"/>
    </location>
</feature>
<proteinExistence type="predicted"/>
<evidence type="ECO:0000313" key="2">
    <source>
        <dbReference type="EMBL" id="CAA9549467.1"/>
    </source>
</evidence>
<evidence type="ECO:0000256" key="1">
    <source>
        <dbReference type="SAM" id="MobiDB-lite"/>
    </source>
</evidence>
<name>A0A6J4UG61_9BACT</name>
<sequence>PRGAGLPKAPDVPLRRGDPRRARRGVGRL</sequence>
<protein>
    <submittedName>
        <fullName evidence="2">Uncharacterized protein</fullName>
    </submittedName>
</protein>
<feature type="region of interest" description="Disordered" evidence="1">
    <location>
        <begin position="1"/>
        <end position="29"/>
    </location>
</feature>
<dbReference type="AlphaFoldDB" id="A0A6J4UG61"/>
<reference evidence="2" key="1">
    <citation type="submission" date="2020-02" db="EMBL/GenBank/DDBJ databases">
        <authorList>
            <person name="Meier V. D."/>
        </authorList>
    </citation>
    <scope>NUCLEOTIDE SEQUENCE</scope>
    <source>
        <strain evidence="2">AVDCRST_MAG59</strain>
    </source>
</reference>
<dbReference type="EMBL" id="CADCWF010000099">
    <property type="protein sequence ID" value="CAA9549467.1"/>
    <property type="molecule type" value="Genomic_DNA"/>
</dbReference>
<accession>A0A6J4UG61</accession>
<organism evidence="2">
    <name type="scientific">uncultured Thermomicrobiales bacterium</name>
    <dbReference type="NCBI Taxonomy" id="1645740"/>
    <lineage>
        <taxon>Bacteria</taxon>
        <taxon>Pseudomonadati</taxon>
        <taxon>Thermomicrobiota</taxon>
        <taxon>Thermomicrobia</taxon>
        <taxon>Thermomicrobiales</taxon>
        <taxon>environmental samples</taxon>
    </lineage>
</organism>